<feature type="chain" id="PRO_5025556023" description="Lipoprotein" evidence="1">
    <location>
        <begin position="21"/>
        <end position="185"/>
    </location>
</feature>
<keyword evidence="1" id="KW-0732">Signal</keyword>
<dbReference type="AlphaFoldDB" id="A0A6C0GGT7"/>
<protein>
    <recommendedName>
        <fullName evidence="4">Lipoprotein</fullName>
    </recommendedName>
</protein>
<evidence type="ECO:0008006" key="4">
    <source>
        <dbReference type="Google" id="ProtNLM"/>
    </source>
</evidence>
<dbReference type="Proteomes" id="UP000480178">
    <property type="component" value="Chromosome"/>
</dbReference>
<accession>A0A6C0GGT7</accession>
<feature type="signal peptide" evidence="1">
    <location>
        <begin position="1"/>
        <end position="20"/>
    </location>
</feature>
<dbReference type="EMBL" id="CP048222">
    <property type="protein sequence ID" value="QHT67208.1"/>
    <property type="molecule type" value="Genomic_DNA"/>
</dbReference>
<dbReference type="RefSeq" id="WP_162443249.1">
    <property type="nucleotide sequence ID" value="NZ_CP048222.1"/>
</dbReference>
<sequence>MKRILIFIVAVMLVSCSVKSEKKIDTNNVTFTTTADSRLYFKNVRQIYYDREDQQNTKLEIFRFGKRNKSATVPVINVALVNNWRYDEAYVIIEPNAYLDTASQIEVFWQEKAKPDAKGTYVFAFGSKENHFRFATQLYESILAKHTLQLQDSTGKLLNLFQTETDRENFRKAMVDYYRLVNKYY</sequence>
<reference evidence="2 3" key="1">
    <citation type="submission" date="2020-01" db="EMBL/GenBank/DDBJ databases">
        <authorList>
            <person name="Kim M.K."/>
        </authorList>
    </citation>
    <scope>NUCLEOTIDE SEQUENCE [LARGE SCALE GENOMIC DNA]</scope>
    <source>
        <strain evidence="2 3">172606-1</strain>
    </source>
</reference>
<dbReference type="KEGG" id="rhoz:GXP67_11420"/>
<dbReference type="PROSITE" id="PS51257">
    <property type="entry name" value="PROKAR_LIPOPROTEIN"/>
    <property type="match status" value="1"/>
</dbReference>
<name>A0A6C0GGT7_9BACT</name>
<evidence type="ECO:0000313" key="2">
    <source>
        <dbReference type="EMBL" id="QHT67208.1"/>
    </source>
</evidence>
<gene>
    <name evidence="2" type="ORF">GXP67_11420</name>
</gene>
<proteinExistence type="predicted"/>
<organism evidence="2 3">
    <name type="scientific">Rhodocytophaga rosea</name>
    <dbReference type="NCBI Taxonomy" id="2704465"/>
    <lineage>
        <taxon>Bacteria</taxon>
        <taxon>Pseudomonadati</taxon>
        <taxon>Bacteroidota</taxon>
        <taxon>Cytophagia</taxon>
        <taxon>Cytophagales</taxon>
        <taxon>Rhodocytophagaceae</taxon>
        <taxon>Rhodocytophaga</taxon>
    </lineage>
</organism>
<keyword evidence="3" id="KW-1185">Reference proteome</keyword>
<evidence type="ECO:0000313" key="3">
    <source>
        <dbReference type="Proteomes" id="UP000480178"/>
    </source>
</evidence>
<evidence type="ECO:0000256" key="1">
    <source>
        <dbReference type="SAM" id="SignalP"/>
    </source>
</evidence>